<keyword evidence="3" id="KW-1185">Reference proteome</keyword>
<dbReference type="InParanoid" id="A0A068TQW3"/>
<feature type="compositionally biased region" description="Polar residues" evidence="1">
    <location>
        <begin position="1"/>
        <end position="10"/>
    </location>
</feature>
<reference evidence="3" key="1">
    <citation type="journal article" date="2014" name="Science">
        <title>The coffee genome provides insight into the convergent evolution of caffeine biosynthesis.</title>
        <authorList>
            <person name="Denoeud F."/>
            <person name="Carretero-Paulet L."/>
            <person name="Dereeper A."/>
            <person name="Droc G."/>
            <person name="Guyot R."/>
            <person name="Pietrella M."/>
            <person name="Zheng C."/>
            <person name="Alberti A."/>
            <person name="Anthony F."/>
            <person name="Aprea G."/>
            <person name="Aury J.M."/>
            <person name="Bento P."/>
            <person name="Bernard M."/>
            <person name="Bocs S."/>
            <person name="Campa C."/>
            <person name="Cenci A."/>
            <person name="Combes M.C."/>
            <person name="Crouzillat D."/>
            <person name="Da Silva C."/>
            <person name="Daddiego L."/>
            <person name="De Bellis F."/>
            <person name="Dussert S."/>
            <person name="Garsmeur O."/>
            <person name="Gayraud T."/>
            <person name="Guignon V."/>
            <person name="Jahn K."/>
            <person name="Jamilloux V."/>
            <person name="Joet T."/>
            <person name="Labadie K."/>
            <person name="Lan T."/>
            <person name="Leclercq J."/>
            <person name="Lepelley M."/>
            <person name="Leroy T."/>
            <person name="Li L.T."/>
            <person name="Librado P."/>
            <person name="Lopez L."/>
            <person name="Munoz A."/>
            <person name="Noel B."/>
            <person name="Pallavicini A."/>
            <person name="Perrotta G."/>
            <person name="Poncet V."/>
            <person name="Pot D."/>
            <person name="Priyono X."/>
            <person name="Rigoreau M."/>
            <person name="Rouard M."/>
            <person name="Rozas J."/>
            <person name="Tranchant-Dubreuil C."/>
            <person name="VanBuren R."/>
            <person name="Zhang Q."/>
            <person name="Andrade A.C."/>
            <person name="Argout X."/>
            <person name="Bertrand B."/>
            <person name="de Kochko A."/>
            <person name="Graziosi G."/>
            <person name="Henry R.J."/>
            <person name="Jayarama X."/>
            <person name="Ming R."/>
            <person name="Nagai C."/>
            <person name="Rounsley S."/>
            <person name="Sankoff D."/>
            <person name="Giuliano G."/>
            <person name="Albert V.A."/>
            <person name="Wincker P."/>
            <person name="Lashermes P."/>
        </authorList>
    </citation>
    <scope>NUCLEOTIDE SEQUENCE [LARGE SCALE GENOMIC DNA]</scope>
    <source>
        <strain evidence="3">cv. DH200-94</strain>
    </source>
</reference>
<evidence type="ECO:0000313" key="2">
    <source>
        <dbReference type="EMBL" id="CDO97738.1"/>
    </source>
</evidence>
<evidence type="ECO:0000313" key="3">
    <source>
        <dbReference type="Proteomes" id="UP000295252"/>
    </source>
</evidence>
<dbReference type="Gramene" id="CDO97738">
    <property type="protein sequence ID" value="CDO97738"/>
    <property type="gene ID" value="GSCOC_T00021618001"/>
</dbReference>
<accession>A0A068TQW3</accession>
<gene>
    <name evidence="2" type="ORF">GSCOC_T00021618001</name>
</gene>
<dbReference type="OrthoDB" id="1747163at2759"/>
<dbReference type="EMBL" id="HG739086">
    <property type="protein sequence ID" value="CDO97738.1"/>
    <property type="molecule type" value="Genomic_DNA"/>
</dbReference>
<organism evidence="2 3">
    <name type="scientific">Coffea canephora</name>
    <name type="common">Robusta coffee</name>
    <dbReference type="NCBI Taxonomy" id="49390"/>
    <lineage>
        <taxon>Eukaryota</taxon>
        <taxon>Viridiplantae</taxon>
        <taxon>Streptophyta</taxon>
        <taxon>Embryophyta</taxon>
        <taxon>Tracheophyta</taxon>
        <taxon>Spermatophyta</taxon>
        <taxon>Magnoliopsida</taxon>
        <taxon>eudicotyledons</taxon>
        <taxon>Gunneridae</taxon>
        <taxon>Pentapetalae</taxon>
        <taxon>asterids</taxon>
        <taxon>lamiids</taxon>
        <taxon>Gentianales</taxon>
        <taxon>Rubiaceae</taxon>
        <taxon>Ixoroideae</taxon>
        <taxon>Gardenieae complex</taxon>
        <taxon>Bertiereae - Coffeeae clade</taxon>
        <taxon>Coffeeae</taxon>
        <taxon>Coffea</taxon>
    </lineage>
</organism>
<protein>
    <submittedName>
        <fullName evidence="2">Uncharacterized protein</fullName>
    </submittedName>
</protein>
<proteinExistence type="predicted"/>
<feature type="region of interest" description="Disordered" evidence="1">
    <location>
        <begin position="1"/>
        <end position="37"/>
    </location>
</feature>
<dbReference type="AlphaFoldDB" id="A0A068TQW3"/>
<dbReference type="OMA" id="IERCCNC"/>
<evidence type="ECO:0000256" key="1">
    <source>
        <dbReference type="SAM" id="MobiDB-lite"/>
    </source>
</evidence>
<name>A0A068TQW3_COFCA</name>
<dbReference type="Proteomes" id="UP000295252">
    <property type="component" value="Chromosome VI"/>
</dbReference>
<sequence length="123" mass="13060">MGSSTTTQPCFSDPSSSSSSPPTPPTPLPVSVGPGHHKYNCFSSSPTPTPPFSPPLSTHSSFESRLLLHTNPSDPLLQPAAAAPLAFSLDYQAHTGHDSKSSCLKDLLEWLVLKCCRHCSLCL</sequence>